<evidence type="ECO:0000256" key="6">
    <source>
        <dbReference type="PIRSR" id="PIRSR613078-2"/>
    </source>
</evidence>
<dbReference type="HOGENOM" id="CLU_033323_1_4_3"/>
<dbReference type="AlphaFoldDB" id="U5QM61"/>
<dbReference type="GO" id="GO:0004619">
    <property type="term" value="F:phosphoglycerate mutase activity"/>
    <property type="evidence" value="ECO:0007669"/>
    <property type="project" value="UniProtKB-UniRule"/>
</dbReference>
<dbReference type="HAMAP" id="MF_01039">
    <property type="entry name" value="PGAM_GpmA"/>
    <property type="match status" value="1"/>
</dbReference>
<dbReference type="Gene3D" id="3.40.50.1240">
    <property type="entry name" value="Phosphoglycerate mutase-like"/>
    <property type="match status" value="1"/>
</dbReference>
<proteinExistence type="inferred from homology"/>
<feature type="active site" description="Proton donor/acceptor" evidence="4 5">
    <location>
        <position position="85"/>
    </location>
</feature>
<dbReference type="Proteomes" id="UP000017396">
    <property type="component" value="Chromosome"/>
</dbReference>
<evidence type="ECO:0000256" key="1">
    <source>
        <dbReference type="ARBA" id="ARBA00006717"/>
    </source>
</evidence>
<feature type="binding site" evidence="4 6">
    <location>
        <begin position="21"/>
        <end position="22"/>
    </location>
    <ligand>
        <name>substrate</name>
    </ligand>
</feature>
<keyword evidence="10" id="KW-1185">Reference proteome</keyword>
<keyword evidence="4" id="KW-0312">Gluconeogenesis</keyword>
<evidence type="ECO:0000256" key="3">
    <source>
        <dbReference type="ARBA" id="ARBA00023235"/>
    </source>
</evidence>
<dbReference type="InterPro" id="IPR029033">
    <property type="entry name" value="His_PPase_superfam"/>
</dbReference>
<protein>
    <recommendedName>
        <fullName evidence="4 8">2,3-bisphosphoglycerate-dependent phosphoglycerate mutase</fullName>
        <shortName evidence="4">BPG-dependent PGAM</shortName>
        <shortName evidence="4">PGAM</shortName>
        <shortName evidence="4">Phosphoglyceromutase</shortName>
        <shortName evidence="4">dPGM</shortName>
        <ecNumber evidence="4 8">5.4.2.11</ecNumber>
    </recommendedName>
</protein>
<dbReference type="Pfam" id="PF00300">
    <property type="entry name" value="His_Phos_1"/>
    <property type="match status" value="1"/>
</dbReference>
<evidence type="ECO:0000256" key="5">
    <source>
        <dbReference type="PIRSR" id="PIRSR613078-1"/>
    </source>
</evidence>
<sequence length="219" mass="24245">MALLVMVRHGQSLWNLENRFTGWTDVPLTEKGKEEARTCGELLHCVRFDIAFTSKLSRAQQTLQLLLAAAGQSDVPVIEDEALNERHYGELQGLNKAETAAKFGAETVQRWRRGFEDRPPGGESLKDTAVRSLRYFYSAIVPELATGKNVIVSAHGNTIRAILMELDHLSPAQVEKVEIEYCVPIAFEARSDGSFAQVLLPRCDLVSAPQPPARRIGSS</sequence>
<dbReference type="PATRIC" id="fig|1183438.3.peg.3691"/>
<feature type="binding site" evidence="4 6">
    <location>
        <begin position="85"/>
        <end position="88"/>
    </location>
    <ligand>
        <name>substrate</name>
    </ligand>
</feature>
<dbReference type="CDD" id="cd07067">
    <property type="entry name" value="HP_PGM_like"/>
    <property type="match status" value="1"/>
</dbReference>
<organism evidence="9 10">
    <name type="scientific">Gloeobacter kilaueensis (strain ATCC BAA-2537 / CCAP 1431/1 / ULC 316 / JS1)</name>
    <dbReference type="NCBI Taxonomy" id="1183438"/>
    <lineage>
        <taxon>Bacteria</taxon>
        <taxon>Bacillati</taxon>
        <taxon>Cyanobacteriota</taxon>
        <taxon>Cyanophyceae</taxon>
        <taxon>Gloeobacterales</taxon>
        <taxon>Gloeobacteraceae</taxon>
        <taxon>Gloeobacter</taxon>
    </lineage>
</organism>
<evidence type="ECO:0000313" key="9">
    <source>
        <dbReference type="EMBL" id="AGY60001.1"/>
    </source>
</evidence>
<dbReference type="STRING" id="1183438.GKIL_3755"/>
<evidence type="ECO:0000256" key="8">
    <source>
        <dbReference type="RuleBase" id="RU004512"/>
    </source>
</evidence>
<reference evidence="9 10" key="1">
    <citation type="journal article" date="2013" name="PLoS ONE">
        <title>Cultivation and Complete Genome Sequencing of Gloeobacter kilaueensis sp. nov., from a Lava Cave in Kilauea Caldera, Hawai'i.</title>
        <authorList>
            <person name="Saw J.H."/>
            <person name="Schatz M."/>
            <person name="Brown M.V."/>
            <person name="Kunkel D.D."/>
            <person name="Foster J.S."/>
            <person name="Shick H."/>
            <person name="Christensen S."/>
            <person name="Hou S."/>
            <person name="Wan X."/>
            <person name="Donachie S.P."/>
        </authorList>
    </citation>
    <scope>NUCLEOTIDE SEQUENCE [LARGE SCALE GENOMIC DNA]</scope>
    <source>
        <strain evidence="10">JS</strain>
    </source>
</reference>
<comment type="catalytic activity">
    <reaction evidence="4 8">
        <text>(2R)-2-phosphoglycerate = (2R)-3-phosphoglycerate</text>
        <dbReference type="Rhea" id="RHEA:15901"/>
        <dbReference type="ChEBI" id="CHEBI:58272"/>
        <dbReference type="ChEBI" id="CHEBI:58289"/>
        <dbReference type="EC" id="5.4.2.11"/>
    </reaction>
</comment>
<dbReference type="GO" id="GO:0006096">
    <property type="term" value="P:glycolytic process"/>
    <property type="evidence" value="ECO:0007669"/>
    <property type="project" value="UniProtKB-UniRule"/>
</dbReference>
<dbReference type="InterPro" id="IPR013078">
    <property type="entry name" value="His_Pase_superF_clade-1"/>
</dbReference>
<comment type="function">
    <text evidence="4 8">Catalyzes the interconversion of 2-phosphoglycerate and 3-phosphoglycerate.</text>
</comment>
<feature type="binding site" evidence="4 6">
    <location>
        <begin position="112"/>
        <end position="113"/>
    </location>
    <ligand>
        <name>substrate</name>
    </ligand>
</feature>
<dbReference type="NCBIfam" id="TIGR01258">
    <property type="entry name" value="pgm_1"/>
    <property type="match status" value="1"/>
</dbReference>
<dbReference type="PROSITE" id="PS00175">
    <property type="entry name" value="PG_MUTASE"/>
    <property type="match status" value="1"/>
</dbReference>
<feature type="active site" description="Tele-phosphohistidine intermediate" evidence="4 5">
    <location>
        <position position="9"/>
    </location>
</feature>
<feature type="binding site" evidence="4 6">
    <location>
        <position position="58"/>
    </location>
    <ligand>
        <name>substrate</name>
    </ligand>
</feature>
<dbReference type="InterPro" id="IPR005952">
    <property type="entry name" value="Phosphogly_mut1"/>
</dbReference>
<keyword evidence="2 4" id="KW-0324">Glycolysis</keyword>
<dbReference type="RefSeq" id="WP_023175318.1">
    <property type="nucleotide sequence ID" value="NC_022600.1"/>
</dbReference>
<comment type="pathway">
    <text evidence="4 8">Carbohydrate degradation; glycolysis; pyruvate from D-glyceraldehyde 3-phosphate: step 3/5.</text>
</comment>
<dbReference type="eggNOG" id="COG0588">
    <property type="taxonomic scope" value="Bacteria"/>
</dbReference>
<feature type="binding site" evidence="4 6">
    <location>
        <begin position="156"/>
        <end position="157"/>
    </location>
    <ligand>
        <name>substrate</name>
    </ligand>
</feature>
<dbReference type="KEGG" id="glj:GKIL_3755"/>
<evidence type="ECO:0000313" key="10">
    <source>
        <dbReference type="Proteomes" id="UP000017396"/>
    </source>
</evidence>
<dbReference type="InterPro" id="IPR001345">
    <property type="entry name" value="PG/BPGM_mutase_AS"/>
</dbReference>
<evidence type="ECO:0000256" key="2">
    <source>
        <dbReference type="ARBA" id="ARBA00023152"/>
    </source>
</evidence>
<evidence type="ECO:0000256" key="7">
    <source>
        <dbReference type="PIRSR" id="PIRSR613078-3"/>
    </source>
</evidence>
<evidence type="ECO:0000256" key="4">
    <source>
        <dbReference type="HAMAP-Rule" id="MF_01039"/>
    </source>
</evidence>
<feature type="binding site" evidence="4 6">
    <location>
        <begin position="8"/>
        <end position="15"/>
    </location>
    <ligand>
        <name>substrate</name>
    </ligand>
</feature>
<dbReference type="GO" id="GO:0006094">
    <property type="term" value="P:gluconeogenesis"/>
    <property type="evidence" value="ECO:0007669"/>
    <property type="project" value="UniProtKB-UniRule"/>
</dbReference>
<comment type="similarity">
    <text evidence="1 4">Belongs to the phosphoglycerate mutase family. BPG-dependent PGAM subfamily.</text>
</comment>
<name>U5QM61_GLOK1</name>
<feature type="site" description="Transition state stabilizer" evidence="4 7">
    <location>
        <position position="155"/>
    </location>
</feature>
<dbReference type="UniPathway" id="UPA00109">
    <property type="reaction ID" value="UER00186"/>
</dbReference>
<dbReference type="SMART" id="SM00855">
    <property type="entry name" value="PGAM"/>
    <property type="match status" value="1"/>
</dbReference>
<feature type="binding site" evidence="4 6">
    <location>
        <position position="96"/>
    </location>
    <ligand>
        <name>substrate</name>
    </ligand>
</feature>
<dbReference type="EC" id="5.4.2.11" evidence="4 8"/>
<dbReference type="OrthoDB" id="9781415at2"/>
<dbReference type="PANTHER" id="PTHR11931">
    <property type="entry name" value="PHOSPHOGLYCERATE MUTASE"/>
    <property type="match status" value="1"/>
</dbReference>
<dbReference type="SUPFAM" id="SSF53254">
    <property type="entry name" value="Phosphoglycerate mutase-like"/>
    <property type="match status" value="1"/>
</dbReference>
<accession>U5QM61</accession>
<gene>
    <name evidence="4 9" type="primary">gpmA</name>
    <name evidence="9" type="ORF">GKIL_3755</name>
</gene>
<dbReference type="EMBL" id="CP003587">
    <property type="protein sequence ID" value="AGY60001.1"/>
    <property type="molecule type" value="Genomic_DNA"/>
</dbReference>
<keyword evidence="3 4" id="KW-0413">Isomerase</keyword>